<dbReference type="STRING" id="554055.A0A2P6V9C0"/>
<dbReference type="InterPro" id="IPR002123">
    <property type="entry name" value="Plipid/glycerol_acylTrfase"/>
</dbReference>
<keyword evidence="1" id="KW-0812">Transmembrane</keyword>
<evidence type="ECO:0000313" key="3">
    <source>
        <dbReference type="EMBL" id="PSC70674.1"/>
    </source>
</evidence>
<proteinExistence type="predicted"/>
<evidence type="ECO:0000313" key="4">
    <source>
        <dbReference type="Proteomes" id="UP000239649"/>
    </source>
</evidence>
<reference evidence="3 4" key="1">
    <citation type="journal article" date="2018" name="Plant J.">
        <title>Genome sequences of Chlorella sorokiniana UTEX 1602 and Micractinium conductrix SAG 241.80: implications to maltose excretion by a green alga.</title>
        <authorList>
            <person name="Arriola M.B."/>
            <person name="Velmurugan N."/>
            <person name="Zhang Y."/>
            <person name="Plunkett M.H."/>
            <person name="Hondzo H."/>
            <person name="Barney B.M."/>
        </authorList>
    </citation>
    <scope>NUCLEOTIDE SEQUENCE [LARGE SCALE GENOMIC DNA]</scope>
    <source>
        <strain evidence="3 4">SAG 241.80</strain>
    </source>
</reference>
<feature type="domain" description="Phospholipid/glycerol acyltransferase" evidence="2">
    <location>
        <begin position="72"/>
        <end position="190"/>
    </location>
</feature>
<dbReference type="GO" id="GO:0016746">
    <property type="term" value="F:acyltransferase activity"/>
    <property type="evidence" value="ECO:0007669"/>
    <property type="project" value="InterPro"/>
</dbReference>
<keyword evidence="1" id="KW-1133">Transmembrane helix</keyword>
<comment type="caution">
    <text evidence="3">The sequence shown here is derived from an EMBL/GenBank/DDBJ whole genome shotgun (WGS) entry which is preliminary data.</text>
</comment>
<dbReference type="EMBL" id="LHPF02000018">
    <property type="protein sequence ID" value="PSC70674.1"/>
    <property type="molecule type" value="Genomic_DNA"/>
</dbReference>
<dbReference type="CDD" id="cd07989">
    <property type="entry name" value="LPLAT_AGPAT-like"/>
    <property type="match status" value="1"/>
</dbReference>
<dbReference type="SUPFAM" id="SSF69593">
    <property type="entry name" value="Glycerol-3-phosphate (1)-acyltransferase"/>
    <property type="match status" value="1"/>
</dbReference>
<dbReference type="OrthoDB" id="202234at2759"/>
<dbReference type="Proteomes" id="UP000239649">
    <property type="component" value="Unassembled WGS sequence"/>
</dbReference>
<gene>
    <name evidence="3" type="ORF">C2E20_5862</name>
</gene>
<feature type="transmembrane region" description="Helical" evidence="1">
    <location>
        <begin position="12"/>
        <end position="38"/>
    </location>
</feature>
<protein>
    <submittedName>
        <fullName evidence="3">EF hand</fullName>
    </submittedName>
</protein>
<evidence type="ECO:0000256" key="1">
    <source>
        <dbReference type="SAM" id="Phobius"/>
    </source>
</evidence>
<dbReference type="AlphaFoldDB" id="A0A2P6V9C0"/>
<name>A0A2P6V9C0_9CHLO</name>
<evidence type="ECO:0000259" key="2">
    <source>
        <dbReference type="Pfam" id="PF01553"/>
    </source>
</evidence>
<sequence>MRAPRPGSLETLLHLPAFILAALTMFWASTLAGLLGYVQFWRLRGRRNDTYAAVRFLADFHRVKAVHVGRGVLYRAGPVMYLANHRSWADFFLDLLFLEGRPCTLSRLGVLLLFPVTMLSGVALRSVILFHRGPIADKKRFNSWLDRKLQETSYQGLLVYPEGHRSTAGQSLPLKRGMLHYAYERKMPIQIVVSCNKDAVIAEKQLTARFGQTVGVSYSDLIDTSAFASFEGFLREVQAAWDRQWALTDTADLAGLPPLEQFR</sequence>
<keyword evidence="4" id="KW-1185">Reference proteome</keyword>
<dbReference type="Pfam" id="PF01553">
    <property type="entry name" value="Acyltransferase"/>
    <property type="match status" value="1"/>
</dbReference>
<feature type="transmembrane region" description="Helical" evidence="1">
    <location>
        <begin position="108"/>
        <end position="130"/>
    </location>
</feature>
<organism evidence="3 4">
    <name type="scientific">Micractinium conductrix</name>
    <dbReference type="NCBI Taxonomy" id="554055"/>
    <lineage>
        <taxon>Eukaryota</taxon>
        <taxon>Viridiplantae</taxon>
        <taxon>Chlorophyta</taxon>
        <taxon>core chlorophytes</taxon>
        <taxon>Trebouxiophyceae</taxon>
        <taxon>Chlorellales</taxon>
        <taxon>Chlorellaceae</taxon>
        <taxon>Chlorella clade</taxon>
        <taxon>Micractinium</taxon>
    </lineage>
</organism>
<accession>A0A2P6V9C0</accession>
<keyword evidence="1" id="KW-0472">Membrane</keyword>